<evidence type="ECO:0000259" key="3">
    <source>
        <dbReference type="Pfam" id="PF16043"/>
    </source>
</evidence>
<sequence length="866" mass="95671">MIDLAIGTPEIGVVDFGMLHTLLHCLAQQLRVVNKNVELRGNIAALPVGRDHPQTVTVTEYPVDTEGKLIGETIGQPKAVIPASTQPDSISIGAATTASTQPDSILIVQREIRKPESKEHKKMTPQAKPPQSTSSHSHKTESAAPHVSPSTEKLSLVTISKFNVLENIVDDLRERVYGSIPKNEDILEEVRSQTNLKAITDMWTSLNVSSRLEAAETGIAKLSSLVQDLISDTGGLQDAFKEYGSKVFDMEVTQHPEQKAPADSATYETAESLVGSVEQSVTRQGAEPLAGPIEQSVATAAHKTAKPRAGPAERSISRTAEQQTVASPSAFVAPTPTGAHTPVHVSHELAAVLPFLEQLQADVDKLTGDFYDAMAELKPDMERPERPPRQPLPTFSAAIPETPTAFETTKETEETETETETTPGLEPIEKIGRKVMLEADKSISTADIAKRLNALERKLKECCETVNKQDGVVHDHINSFQDQLEYLSRQVASTQEFTGSKMTQDAVKDLPGLMKLFQTVQSMQEELKQVHEAALQLAAEKEDRQDRINAIIEQIEVLKNIKLDREDMAEAMAEKADLRMLARKVSHDQFELACDDLSRGLDHALGKLNMQEALWQQALDDIQREIETKLDKMELSPVKEFFNNKLKQLQENLKQIASLRREVEAAGAKKKLMRDLNCLSCDAKVVMQMEAESTIPISKPLPANLSMKPYLSYELDTIRKTQASNIPQRNLHDWEHIDKQAQPSKTQQKVRSETDKHLCNRYCGGSHTMTTPAQRVARLGHFIKQWGPDVLPLSSGYTTGEDGRMYKISPSEGTDTGGAVETACTIKLPTKKGDYAKLPEKRTSIVNAECRCLEDGKTTATKPIEY</sequence>
<gene>
    <name evidence="4" type="ORF">IPOD504_LOCUS14580</name>
</gene>
<feature type="coiled-coil region" evidence="1">
    <location>
        <begin position="639"/>
        <end position="669"/>
    </location>
</feature>
<keyword evidence="5" id="KW-1185">Reference proteome</keyword>
<dbReference type="InterPro" id="IPR032013">
    <property type="entry name" value="DUF4795"/>
</dbReference>
<evidence type="ECO:0000313" key="5">
    <source>
        <dbReference type="Proteomes" id="UP000837857"/>
    </source>
</evidence>
<keyword evidence="1" id="KW-0175">Coiled coil</keyword>
<feature type="region of interest" description="Disordered" evidence="2">
    <location>
        <begin position="114"/>
        <end position="150"/>
    </location>
</feature>
<name>A0ABN8J0M2_9NEOP</name>
<protein>
    <recommendedName>
        <fullName evidence="3">DUF4795 domain-containing protein</fullName>
    </recommendedName>
</protein>
<feature type="coiled-coil region" evidence="1">
    <location>
        <begin position="513"/>
        <end position="543"/>
    </location>
</feature>
<dbReference type="EMBL" id="OW152817">
    <property type="protein sequence ID" value="CAH2068850.1"/>
    <property type="molecule type" value="Genomic_DNA"/>
</dbReference>
<organism evidence="4 5">
    <name type="scientific">Iphiclides podalirius</name>
    <name type="common">scarce swallowtail</name>
    <dbReference type="NCBI Taxonomy" id="110791"/>
    <lineage>
        <taxon>Eukaryota</taxon>
        <taxon>Metazoa</taxon>
        <taxon>Ecdysozoa</taxon>
        <taxon>Arthropoda</taxon>
        <taxon>Hexapoda</taxon>
        <taxon>Insecta</taxon>
        <taxon>Pterygota</taxon>
        <taxon>Neoptera</taxon>
        <taxon>Endopterygota</taxon>
        <taxon>Lepidoptera</taxon>
        <taxon>Glossata</taxon>
        <taxon>Ditrysia</taxon>
        <taxon>Papilionoidea</taxon>
        <taxon>Papilionidae</taxon>
        <taxon>Papilioninae</taxon>
        <taxon>Iphiclides</taxon>
    </lineage>
</organism>
<dbReference type="Pfam" id="PF16043">
    <property type="entry name" value="DUF4795"/>
    <property type="match status" value="1"/>
</dbReference>
<dbReference type="Proteomes" id="UP000837857">
    <property type="component" value="Chromosome 5"/>
</dbReference>
<evidence type="ECO:0000313" key="4">
    <source>
        <dbReference type="EMBL" id="CAH2068850.1"/>
    </source>
</evidence>
<reference evidence="4" key="1">
    <citation type="submission" date="2022-03" db="EMBL/GenBank/DDBJ databases">
        <authorList>
            <person name="Martin H S."/>
        </authorList>
    </citation>
    <scope>NUCLEOTIDE SEQUENCE</scope>
</reference>
<accession>A0ABN8J0M2</accession>
<feature type="region of interest" description="Disordered" evidence="2">
    <location>
        <begin position="299"/>
        <end position="327"/>
    </location>
</feature>
<evidence type="ECO:0000256" key="1">
    <source>
        <dbReference type="SAM" id="Coils"/>
    </source>
</evidence>
<feature type="domain" description="DUF4795" evidence="3">
    <location>
        <begin position="513"/>
        <end position="710"/>
    </location>
</feature>
<dbReference type="PANTHER" id="PTHR47080">
    <property type="entry name" value="CHROMOSOME 16 OPEN READING FRAME 96"/>
    <property type="match status" value="1"/>
</dbReference>
<feature type="non-terminal residue" evidence="4">
    <location>
        <position position="866"/>
    </location>
</feature>
<dbReference type="PANTHER" id="PTHR47080:SF1">
    <property type="entry name" value="CHROMOSOME 16 OPEN READING FRAME 96"/>
    <property type="match status" value="1"/>
</dbReference>
<feature type="compositionally biased region" description="Polar residues" evidence="2">
    <location>
        <begin position="317"/>
        <end position="327"/>
    </location>
</feature>
<proteinExistence type="predicted"/>
<evidence type="ECO:0000256" key="2">
    <source>
        <dbReference type="SAM" id="MobiDB-lite"/>
    </source>
</evidence>